<dbReference type="Pfam" id="PF00982">
    <property type="entry name" value="Glyco_transf_20"/>
    <property type="match status" value="1"/>
</dbReference>
<evidence type="ECO:0000256" key="1">
    <source>
        <dbReference type="ARBA" id="ARBA00008799"/>
    </source>
</evidence>
<evidence type="ECO:0000256" key="3">
    <source>
        <dbReference type="ARBA" id="ARBA00022679"/>
    </source>
</evidence>
<dbReference type="RefSeq" id="WP_208096011.1">
    <property type="nucleotide sequence ID" value="NZ_JAGDYM010000004.1"/>
</dbReference>
<proteinExistence type="inferred from homology"/>
<reference evidence="10" key="1">
    <citation type="submission" date="2021-03" db="EMBL/GenBank/DDBJ databases">
        <title>Leucobacter chromiisoli sp. nov., isolated from chromium-containing soil of chemical plant.</title>
        <authorList>
            <person name="Xu Z."/>
        </authorList>
    </citation>
    <scope>NUCLEOTIDE SEQUENCE</scope>
    <source>
        <strain evidence="10">S27</strain>
    </source>
</reference>
<dbReference type="PANTHER" id="PTHR10788">
    <property type="entry name" value="TREHALOSE-6-PHOSPHATE SYNTHASE"/>
    <property type="match status" value="1"/>
</dbReference>
<dbReference type="Gene3D" id="3.30.70.1020">
    <property type="entry name" value="Trehalose-6-phosphate phosphatase related protein, domain 2"/>
    <property type="match status" value="1"/>
</dbReference>
<dbReference type="EC" id="2.4.1.213" evidence="7"/>
<dbReference type="CDD" id="cd03788">
    <property type="entry name" value="GT20_TPS"/>
    <property type="match status" value="1"/>
</dbReference>
<evidence type="ECO:0000256" key="9">
    <source>
        <dbReference type="ARBA" id="ARBA00080497"/>
    </source>
</evidence>
<evidence type="ECO:0000313" key="10">
    <source>
        <dbReference type="EMBL" id="MBO1901003.1"/>
    </source>
</evidence>
<name>A0A939SB34_9MICO</name>
<comment type="caution">
    <text evidence="10">The sequence shown here is derived from an EMBL/GenBank/DDBJ whole genome shotgun (WGS) entry which is preliminary data.</text>
</comment>
<dbReference type="InterPro" id="IPR023214">
    <property type="entry name" value="HAD_sf"/>
</dbReference>
<dbReference type="GO" id="GO:0033828">
    <property type="term" value="F:glucosylglycerol-phosphate synthase activity"/>
    <property type="evidence" value="ECO:0007669"/>
    <property type="project" value="UniProtKB-EC"/>
</dbReference>
<dbReference type="InterPro" id="IPR036412">
    <property type="entry name" value="HAD-like_sf"/>
</dbReference>
<evidence type="ECO:0000313" key="11">
    <source>
        <dbReference type="Proteomes" id="UP000664382"/>
    </source>
</evidence>
<dbReference type="SUPFAM" id="SSF56784">
    <property type="entry name" value="HAD-like"/>
    <property type="match status" value="1"/>
</dbReference>
<dbReference type="Proteomes" id="UP000664382">
    <property type="component" value="Unassembled WGS sequence"/>
</dbReference>
<organism evidence="10 11">
    <name type="scientific">Leucobacter weissii</name>
    <dbReference type="NCBI Taxonomy" id="1983706"/>
    <lineage>
        <taxon>Bacteria</taxon>
        <taxon>Bacillati</taxon>
        <taxon>Actinomycetota</taxon>
        <taxon>Actinomycetes</taxon>
        <taxon>Micrococcales</taxon>
        <taxon>Microbacteriaceae</taxon>
        <taxon>Leucobacter</taxon>
    </lineage>
</organism>
<dbReference type="Pfam" id="PF02358">
    <property type="entry name" value="Trehalose_PPase"/>
    <property type="match status" value="1"/>
</dbReference>
<evidence type="ECO:0000256" key="4">
    <source>
        <dbReference type="ARBA" id="ARBA00052754"/>
    </source>
</evidence>
<evidence type="ECO:0000256" key="5">
    <source>
        <dbReference type="ARBA" id="ARBA00055920"/>
    </source>
</evidence>
<dbReference type="PANTHER" id="PTHR10788:SF106">
    <property type="entry name" value="BCDNA.GH08860"/>
    <property type="match status" value="1"/>
</dbReference>
<protein>
    <recommendedName>
        <fullName evidence="8">Glucosylglycerol-phosphate synthase</fullName>
        <ecNumber evidence="7">2.4.1.213</ecNumber>
    </recommendedName>
    <alternativeName>
        <fullName evidence="9">Glucosyl-glycerol-phosphate synthase</fullName>
    </alternativeName>
</protein>
<keyword evidence="11" id="KW-1185">Reference proteome</keyword>
<evidence type="ECO:0000256" key="8">
    <source>
        <dbReference type="ARBA" id="ARBA00069974"/>
    </source>
</evidence>
<dbReference type="AlphaFoldDB" id="A0A939SB34"/>
<gene>
    <name evidence="10" type="ORF">J4H92_03445</name>
</gene>
<dbReference type="InterPro" id="IPR001830">
    <property type="entry name" value="Glyco_trans_20"/>
</dbReference>
<dbReference type="Gene3D" id="3.40.50.1000">
    <property type="entry name" value="HAD superfamily/HAD-like"/>
    <property type="match status" value="1"/>
</dbReference>
<comment type="catalytic activity">
    <reaction evidence="4">
        <text>ADP-alpha-D-glucose + sn-glycerol 3-phosphate = 2-O-(alpha-D-glucopyranosyl)-sn-glycerol 3-phosphate + ADP + H(+)</text>
        <dbReference type="Rhea" id="RHEA:12881"/>
        <dbReference type="ChEBI" id="CHEBI:15378"/>
        <dbReference type="ChEBI" id="CHEBI:57498"/>
        <dbReference type="ChEBI" id="CHEBI:57597"/>
        <dbReference type="ChEBI" id="CHEBI:87089"/>
        <dbReference type="ChEBI" id="CHEBI:456216"/>
        <dbReference type="EC" id="2.4.1.213"/>
    </reaction>
</comment>
<evidence type="ECO:0000256" key="2">
    <source>
        <dbReference type="ARBA" id="ARBA00022676"/>
    </source>
</evidence>
<comment type="similarity">
    <text evidence="1">Belongs to the glycosyltransferase 20 family.</text>
</comment>
<dbReference type="FunFam" id="3.40.50.2000:FF:000010">
    <property type="entry name" value="Alpha,alpha-trehalose-phosphate synthase"/>
    <property type="match status" value="1"/>
</dbReference>
<dbReference type="NCBIfam" id="NF011071">
    <property type="entry name" value="PRK14501.1"/>
    <property type="match status" value="1"/>
</dbReference>
<dbReference type="GO" id="GO:0005992">
    <property type="term" value="P:trehalose biosynthetic process"/>
    <property type="evidence" value="ECO:0007669"/>
    <property type="project" value="InterPro"/>
</dbReference>
<comment type="function">
    <text evidence="5">Involved in salt tolerance by producing GG-phosphate from ADP-glucose and glycerol-3-phosphate (G3P), an intermediate in the synthesis of the osmolyte glucosylglycerol (GG).</text>
</comment>
<keyword evidence="3" id="KW-0808">Transferase</keyword>
<dbReference type="Gene3D" id="3.40.50.2000">
    <property type="entry name" value="Glycogen Phosphorylase B"/>
    <property type="match status" value="2"/>
</dbReference>
<dbReference type="EMBL" id="JAGDYM010000004">
    <property type="protein sequence ID" value="MBO1901003.1"/>
    <property type="molecule type" value="Genomic_DNA"/>
</dbReference>
<evidence type="ECO:0000256" key="6">
    <source>
        <dbReference type="ARBA" id="ARBA00060702"/>
    </source>
</evidence>
<accession>A0A939SB34</accession>
<evidence type="ECO:0000256" key="7">
    <source>
        <dbReference type="ARBA" id="ARBA00066821"/>
    </source>
</evidence>
<dbReference type="SUPFAM" id="SSF53756">
    <property type="entry name" value="UDP-Glycosyltransferase/glycogen phosphorylase"/>
    <property type="match status" value="1"/>
</dbReference>
<comment type="pathway">
    <text evidence="6">Glycan metabolism; glucosylglycerol biosynthesis.</text>
</comment>
<dbReference type="GO" id="GO:0003825">
    <property type="term" value="F:alpha,alpha-trehalose-phosphate synthase (UDP-forming) activity"/>
    <property type="evidence" value="ECO:0007669"/>
    <property type="project" value="TreeGrafter"/>
</dbReference>
<dbReference type="InterPro" id="IPR003337">
    <property type="entry name" value="Trehalose_PPase"/>
</dbReference>
<keyword evidence="2" id="KW-0328">Glycosyltransferase</keyword>
<sequence length="777" mass="84536">MPELTDIVGGREIVVVANRLPVDRVVETDGTASWRTSPGGLVTAMEPVVRELGCLWVGWSGGADEDLPPFEAEGMRLVPVPLSGDDLEGYYEGFANGTLWPLYHDVIAQPGFHREWWESYERVNRRFAEVVAHEAPRDAIVWVHDYQLQLVPALLRALRPDLTIAFFLHIPFPARPLFAQLPWRREIVEGLLGADVVGFQREQDAASFRAAAERYADALAHGNLLRLSAEDDDPSRSVLAQEFPISIDADAFAALATRPEVRRRAEEIREELGNPRTVLLGVDRLDYTKGIRHRLKAFAELLDEGEVTVGEAALVQVASPSRERVAAYRRLREEVERTVGRINGEHGSIAHTPVVYLHQGFSREEMAALYLAADVLVVTALRDGMNLVAKEYVACRSDELGVLVLSEFTGAADELRRALLVNPHDIEGMKAAFLRAIHMPEKEQQRRMRGLRAVVQGNDVRHWAENFLRASSSMAEQRAAADTSETGAGADSPATGPILLSASMEGSLRRFATAPELIVACDFDGTLAPIVSHPGDARIIERSQRALSILQQAPGVHVVLISGRSVEDLLATGIDTDGWIVSGSHGIELVGLAPLATADPGAAGPRGAAARFGTPLSPEESDGISALGRRLARIFGREPGVRLEPKPFGIAVHTRQVRDEERSDDILDAATRIGAEAGYEARNGKRVREFSARLSDKGSALGHIRSRLPDAPVLFLGDDVTDEDVFRTLEVDDLGVKVGAGDTAARARIADPEAVSAVLARLAELRTGIVIGSEPTE</sequence>